<evidence type="ECO:0000313" key="2">
    <source>
        <dbReference type="EMBL" id="PJO64176.1"/>
    </source>
</evidence>
<reference evidence="2 3" key="1">
    <citation type="submission" date="2017-11" db="EMBL/GenBank/DDBJ databases">
        <title>Molecular characterization of Burkholderia pseudomallei and closely related isolates from Vietnam.</title>
        <authorList>
            <person name="Ustinov D.V."/>
            <person name="Antonov A.S."/>
            <person name="Avdusheva E.F."/>
            <person name="Shpak I.M."/>
            <person name="Zakharova I.B."/>
            <person name="Thi L.A."/>
            <person name="Teteryatnikova N."/>
            <person name="Lopasteyskaya Y.A."/>
            <person name="Kuzyutina J.A."/>
            <person name="Ngo T.N."/>
            <person name="Victorov D.V."/>
        </authorList>
    </citation>
    <scope>NUCLEOTIDE SEQUENCE [LARGE SCALE GENOMIC DNA]</scope>
    <source>
        <strain evidence="2 3">V1512</strain>
    </source>
</reference>
<organism evidence="2 3">
    <name type="scientific">Burkholderia pseudomallei</name>
    <name type="common">Pseudomonas pseudomallei</name>
    <dbReference type="NCBI Taxonomy" id="28450"/>
    <lineage>
        <taxon>Bacteria</taxon>
        <taxon>Pseudomonadati</taxon>
        <taxon>Pseudomonadota</taxon>
        <taxon>Betaproteobacteria</taxon>
        <taxon>Burkholderiales</taxon>
        <taxon>Burkholderiaceae</taxon>
        <taxon>Burkholderia</taxon>
        <taxon>pseudomallei group</taxon>
    </lineage>
</organism>
<dbReference type="Proteomes" id="UP000231878">
    <property type="component" value="Unassembled WGS sequence"/>
</dbReference>
<dbReference type="AlphaFoldDB" id="A0AAX0U6U7"/>
<name>A0AAX0U6U7_BURPE</name>
<evidence type="ECO:0000313" key="3">
    <source>
        <dbReference type="Proteomes" id="UP000231878"/>
    </source>
</evidence>
<evidence type="ECO:0000256" key="1">
    <source>
        <dbReference type="SAM" id="MobiDB-lite"/>
    </source>
</evidence>
<gene>
    <name evidence="2" type="ORF">CWD88_22335</name>
</gene>
<proteinExistence type="predicted"/>
<sequence length="73" mass="8351">MTPPRAWRHAAATDGQQRPTAAKSGQEWPRAATSGPPRLARAAGQAHRSIDVEPYLCAPRERLYNRRRYRRTR</sequence>
<protein>
    <submittedName>
        <fullName evidence="2">Uncharacterized protein</fullName>
    </submittedName>
</protein>
<accession>A0AAX0U6U7</accession>
<comment type="caution">
    <text evidence="2">The sequence shown here is derived from an EMBL/GenBank/DDBJ whole genome shotgun (WGS) entry which is preliminary data.</text>
</comment>
<feature type="region of interest" description="Disordered" evidence="1">
    <location>
        <begin position="1"/>
        <end position="51"/>
    </location>
</feature>
<dbReference type="EMBL" id="PHRB01000024">
    <property type="protein sequence ID" value="PJO64176.1"/>
    <property type="molecule type" value="Genomic_DNA"/>
</dbReference>